<dbReference type="EMBL" id="CP098754">
    <property type="protein sequence ID" value="WIH95491.1"/>
    <property type="molecule type" value="Genomic_DNA"/>
</dbReference>
<dbReference type="AlphaFoldDB" id="A0AAJ6GEK3"/>
<sequence length="148" mass="16605">MIKKILYFIFVILLIGCSNKDKTGSDTFSVDYSKGLEQFNKSSYVSVDTFDASSVDANLKNAYLWVSIKYDKLSSSINSNNTDEPDYLLYSEVEGKGLDYTFSIPKANQKFIEGSLTFSEDASSLTIKFTKNVLYPTLVGKTFVCNKK</sequence>
<accession>A0AAJ6GEK3</accession>
<evidence type="ECO:0000313" key="1">
    <source>
        <dbReference type="EMBL" id="WIH95491.1"/>
    </source>
</evidence>
<evidence type="ECO:0000313" key="2">
    <source>
        <dbReference type="Proteomes" id="UP001242021"/>
    </source>
</evidence>
<name>A0AAJ6GEK3_BRAPL</name>
<gene>
    <name evidence="1" type="ORF">NEH99_02855</name>
</gene>
<evidence type="ECO:0008006" key="3">
    <source>
        <dbReference type="Google" id="ProtNLM"/>
    </source>
</evidence>
<dbReference type="Proteomes" id="UP001242021">
    <property type="component" value="Chromosome"/>
</dbReference>
<dbReference type="RefSeq" id="WP_014933196.1">
    <property type="nucleotide sequence ID" value="NZ_CASEXU010000015.1"/>
</dbReference>
<protein>
    <recommendedName>
        <fullName evidence="3">Lipoprotein</fullName>
    </recommendedName>
</protein>
<organism evidence="1 2">
    <name type="scientific">Brachyspira pilosicoli</name>
    <name type="common">Serpulina pilosicoli</name>
    <dbReference type="NCBI Taxonomy" id="52584"/>
    <lineage>
        <taxon>Bacteria</taxon>
        <taxon>Pseudomonadati</taxon>
        <taxon>Spirochaetota</taxon>
        <taxon>Spirochaetia</taxon>
        <taxon>Brachyspirales</taxon>
        <taxon>Brachyspiraceae</taxon>
        <taxon>Brachyspira</taxon>
    </lineage>
</organism>
<dbReference type="PROSITE" id="PS51257">
    <property type="entry name" value="PROKAR_LIPOPROTEIN"/>
    <property type="match status" value="1"/>
</dbReference>
<proteinExistence type="predicted"/>
<reference evidence="1" key="1">
    <citation type="submission" date="2022-06" db="EMBL/GenBank/DDBJ databases">
        <title>Brachyspira pilosicoli from pigs in Switzerland.</title>
        <authorList>
            <person name="Schmitt S."/>
            <person name="Arnold M."/>
            <person name="Rossano A."/>
            <person name="Perreten V."/>
        </authorList>
    </citation>
    <scope>NUCLEOTIDE SEQUENCE</scope>
    <source>
        <strain evidence="1">MEI4028</strain>
    </source>
</reference>